<feature type="region of interest" description="Disordered" evidence="1">
    <location>
        <begin position="309"/>
        <end position="339"/>
    </location>
</feature>
<accession>A0ABD1D917</accession>
<keyword evidence="3" id="KW-1185">Reference proteome</keyword>
<feature type="region of interest" description="Disordered" evidence="1">
    <location>
        <begin position="1"/>
        <end position="84"/>
    </location>
</feature>
<name>A0ABD1D917_CULPP</name>
<proteinExistence type="predicted"/>
<feature type="compositionally biased region" description="Polar residues" evidence="1">
    <location>
        <begin position="123"/>
        <end position="133"/>
    </location>
</feature>
<evidence type="ECO:0000313" key="2">
    <source>
        <dbReference type="EMBL" id="KAL1396156.1"/>
    </source>
</evidence>
<comment type="caution">
    <text evidence="2">The sequence shown here is derived from an EMBL/GenBank/DDBJ whole genome shotgun (WGS) entry which is preliminary data.</text>
</comment>
<evidence type="ECO:0000313" key="3">
    <source>
        <dbReference type="Proteomes" id="UP001562425"/>
    </source>
</evidence>
<feature type="compositionally biased region" description="Low complexity" evidence="1">
    <location>
        <begin position="10"/>
        <end position="20"/>
    </location>
</feature>
<dbReference type="Proteomes" id="UP001562425">
    <property type="component" value="Unassembled WGS sequence"/>
</dbReference>
<evidence type="ECO:0000256" key="1">
    <source>
        <dbReference type="SAM" id="MobiDB-lite"/>
    </source>
</evidence>
<protein>
    <submittedName>
        <fullName evidence="2">Uncharacterized protein</fullName>
    </submittedName>
</protein>
<feature type="region of interest" description="Disordered" evidence="1">
    <location>
        <begin position="122"/>
        <end position="152"/>
    </location>
</feature>
<feature type="region of interest" description="Disordered" evidence="1">
    <location>
        <begin position="181"/>
        <end position="233"/>
    </location>
</feature>
<sequence>MIFSQEDVVESSQSGESSSGRRGRGRRSNGSQNALPKRKSQRNQVQQQQQLPVDSADWSSSVLLEIPQSDTEESPAGNLSGSLFSGQQDLLRQYQSHEQDLKKRDAILEQVLEQSRKACEQLKLQNSSSQQATEMFRSSEHPPANQPAISKEVSCQTSVNQQEAGVQCSQPKVTHCNASVQLSPISQKRSSQNVATQSSPNGQPKRPRTSTSTNTDNPQRENSSAQTPQIETRDVAIQKYHSTRVREMAAQTDQVAVPKPKVSRRNVSIQHRSKGTLDLGTANSVGLGIALRCDPARLQRVLFKMAAEQHNQSRGGGSSNNSVVDTSGSMQDGGGLELFGPDEPYYANYEYFMEEERGDTDGGSTRGSELEQEVSCFVEDDYNV</sequence>
<feature type="region of interest" description="Disordered" evidence="1">
    <location>
        <begin position="248"/>
        <end position="269"/>
    </location>
</feature>
<organism evidence="2 3">
    <name type="scientific">Culex pipiens pipiens</name>
    <name type="common">Northern house mosquito</name>
    <dbReference type="NCBI Taxonomy" id="38569"/>
    <lineage>
        <taxon>Eukaryota</taxon>
        <taxon>Metazoa</taxon>
        <taxon>Ecdysozoa</taxon>
        <taxon>Arthropoda</taxon>
        <taxon>Hexapoda</taxon>
        <taxon>Insecta</taxon>
        <taxon>Pterygota</taxon>
        <taxon>Neoptera</taxon>
        <taxon>Endopterygota</taxon>
        <taxon>Diptera</taxon>
        <taxon>Nematocera</taxon>
        <taxon>Culicoidea</taxon>
        <taxon>Culicidae</taxon>
        <taxon>Culicinae</taxon>
        <taxon>Culicini</taxon>
        <taxon>Culex</taxon>
        <taxon>Culex</taxon>
    </lineage>
</organism>
<feature type="compositionally biased region" description="Polar residues" evidence="1">
    <location>
        <begin position="181"/>
        <end position="202"/>
    </location>
</feature>
<dbReference type="EMBL" id="JBEHCU010006813">
    <property type="protein sequence ID" value="KAL1396156.1"/>
    <property type="molecule type" value="Genomic_DNA"/>
</dbReference>
<feature type="compositionally biased region" description="Polar residues" evidence="1">
    <location>
        <begin position="209"/>
        <end position="230"/>
    </location>
</feature>
<gene>
    <name evidence="2" type="ORF">pipiens_010709</name>
</gene>
<feature type="compositionally biased region" description="Low complexity" evidence="1">
    <location>
        <begin position="319"/>
        <end position="329"/>
    </location>
</feature>
<dbReference type="AlphaFoldDB" id="A0ABD1D917"/>
<feature type="region of interest" description="Disordered" evidence="1">
    <location>
        <begin position="354"/>
        <end position="384"/>
    </location>
</feature>
<reference evidence="2 3" key="1">
    <citation type="submission" date="2024-05" db="EMBL/GenBank/DDBJ databases">
        <title>Culex pipiens pipiens assembly and annotation.</title>
        <authorList>
            <person name="Alout H."/>
            <person name="Durand T."/>
        </authorList>
    </citation>
    <scope>NUCLEOTIDE SEQUENCE [LARGE SCALE GENOMIC DNA]</scope>
    <source>
        <strain evidence="2">HA-2024</strain>
        <tissue evidence="2">Whole body</tissue>
    </source>
</reference>